<organism evidence="11 12">
    <name type="scientific">Piscinibacterium candidicorallinum</name>
    <dbReference type="NCBI Taxonomy" id="1793872"/>
    <lineage>
        <taxon>Bacteria</taxon>
        <taxon>Pseudomonadati</taxon>
        <taxon>Pseudomonadota</taxon>
        <taxon>Betaproteobacteria</taxon>
        <taxon>Burkholderiales</taxon>
        <taxon>Piscinibacterium</taxon>
    </lineage>
</organism>
<evidence type="ECO:0000256" key="5">
    <source>
        <dbReference type="ARBA" id="ARBA00022475"/>
    </source>
</evidence>
<evidence type="ECO:0000256" key="1">
    <source>
        <dbReference type="ARBA" id="ARBA00004413"/>
    </source>
</evidence>
<reference evidence="12" key="1">
    <citation type="journal article" date="2019" name="Int. J. Syst. Evol. Microbiol.">
        <title>The Global Catalogue of Microorganisms (GCM) 10K type strain sequencing project: providing services to taxonomists for standard genome sequencing and annotation.</title>
        <authorList>
            <consortium name="The Broad Institute Genomics Platform"/>
            <consortium name="The Broad Institute Genome Sequencing Center for Infectious Disease"/>
            <person name="Wu L."/>
            <person name="Ma J."/>
        </authorList>
    </citation>
    <scope>NUCLEOTIDE SEQUENCE [LARGE SCALE GENOMIC DNA]</scope>
    <source>
        <strain evidence="12">KCTC 52168</strain>
    </source>
</reference>
<dbReference type="InterPro" id="IPR053716">
    <property type="entry name" value="Flag_assembly_chemotaxis_eff"/>
</dbReference>
<keyword evidence="8" id="KW-0653">Protein transport</keyword>
<comment type="caution">
    <text evidence="11">The sequence shown here is derived from an EMBL/GenBank/DDBJ whole genome shotgun (WGS) entry which is preliminary data.</text>
</comment>
<keyword evidence="7" id="KW-1005">Bacterial flagellum biogenesis</keyword>
<evidence type="ECO:0000256" key="6">
    <source>
        <dbReference type="ARBA" id="ARBA00022500"/>
    </source>
</evidence>
<keyword evidence="4" id="KW-0813">Transport</keyword>
<accession>A0ABV7H941</accession>
<evidence type="ECO:0000313" key="11">
    <source>
        <dbReference type="EMBL" id="MFC3149293.1"/>
    </source>
</evidence>
<dbReference type="RefSeq" id="WP_377305933.1">
    <property type="nucleotide sequence ID" value="NZ_CP180191.1"/>
</dbReference>
<evidence type="ECO:0000313" key="12">
    <source>
        <dbReference type="Proteomes" id="UP001595556"/>
    </source>
</evidence>
<evidence type="ECO:0000256" key="9">
    <source>
        <dbReference type="ARBA" id="ARBA00023136"/>
    </source>
</evidence>
<keyword evidence="11" id="KW-0282">Flagellum</keyword>
<evidence type="ECO:0000256" key="3">
    <source>
        <dbReference type="ARBA" id="ARBA00020392"/>
    </source>
</evidence>
<comment type="similarity">
    <text evidence="2">Belongs to the FliJ family.</text>
</comment>
<evidence type="ECO:0000256" key="10">
    <source>
        <dbReference type="ARBA" id="ARBA00023225"/>
    </source>
</evidence>
<dbReference type="InterPro" id="IPR052570">
    <property type="entry name" value="FliJ"/>
</dbReference>
<evidence type="ECO:0000256" key="7">
    <source>
        <dbReference type="ARBA" id="ARBA00022795"/>
    </source>
</evidence>
<name>A0ABV7H941_9BURK</name>
<proteinExistence type="inferred from homology"/>
<dbReference type="InterPro" id="IPR012823">
    <property type="entry name" value="Flagell_FliJ"/>
</dbReference>
<keyword evidence="11" id="KW-0969">Cilium</keyword>
<evidence type="ECO:0000256" key="8">
    <source>
        <dbReference type="ARBA" id="ARBA00022927"/>
    </source>
</evidence>
<sequence length="146" mass="16454">MSPKALELLIETASNEQLACERALAQALGAQQAAQNQLAQLTQFRDGYDQQRSGVQHVAQLQGISRFTGVLDSTIDRAFDETVRLEALIVERRQALSVAMQRVNSLEKWREIKLREAASASARREQLANDEMANRLMHQRRTGHLN</sequence>
<comment type="subcellular location">
    <subcellularLocation>
        <location evidence="1">Cell membrane</location>
        <topology evidence="1">Peripheral membrane protein</topology>
        <orientation evidence="1">Cytoplasmic side</orientation>
    </subcellularLocation>
</comment>
<keyword evidence="11" id="KW-0966">Cell projection</keyword>
<evidence type="ECO:0000256" key="4">
    <source>
        <dbReference type="ARBA" id="ARBA00022448"/>
    </source>
</evidence>
<keyword evidence="6" id="KW-0145">Chemotaxis</keyword>
<dbReference type="Pfam" id="PF02050">
    <property type="entry name" value="FliJ"/>
    <property type="match status" value="1"/>
</dbReference>
<dbReference type="Gene3D" id="1.10.287.1700">
    <property type="match status" value="1"/>
</dbReference>
<dbReference type="Proteomes" id="UP001595556">
    <property type="component" value="Unassembled WGS sequence"/>
</dbReference>
<keyword evidence="10" id="KW-1006">Bacterial flagellum protein export</keyword>
<evidence type="ECO:0000256" key="2">
    <source>
        <dbReference type="ARBA" id="ARBA00010004"/>
    </source>
</evidence>
<keyword evidence="5" id="KW-1003">Cell membrane</keyword>
<keyword evidence="9" id="KW-0472">Membrane</keyword>
<dbReference type="NCBIfam" id="TIGR02473">
    <property type="entry name" value="flagell_FliJ"/>
    <property type="match status" value="1"/>
</dbReference>
<dbReference type="EMBL" id="JBHRTI010000010">
    <property type="protein sequence ID" value="MFC3149293.1"/>
    <property type="molecule type" value="Genomic_DNA"/>
</dbReference>
<dbReference type="PANTHER" id="PTHR38786:SF1">
    <property type="entry name" value="FLAGELLAR FLIJ PROTEIN"/>
    <property type="match status" value="1"/>
</dbReference>
<gene>
    <name evidence="11" type="primary">fliJ</name>
    <name evidence="11" type="ORF">ACFOEN_16845</name>
</gene>
<keyword evidence="12" id="KW-1185">Reference proteome</keyword>
<protein>
    <recommendedName>
        <fullName evidence="3">Flagellar FliJ protein</fullName>
    </recommendedName>
</protein>
<dbReference type="PANTHER" id="PTHR38786">
    <property type="entry name" value="FLAGELLAR FLIJ PROTEIN"/>
    <property type="match status" value="1"/>
</dbReference>